<dbReference type="Pfam" id="PF13443">
    <property type="entry name" value="HTH_26"/>
    <property type="match status" value="1"/>
</dbReference>
<dbReference type="InterPro" id="IPR010982">
    <property type="entry name" value="Lambda_DNA-bd_dom_sf"/>
</dbReference>
<proteinExistence type="predicted"/>
<evidence type="ECO:0000313" key="3">
    <source>
        <dbReference type="Proteomes" id="UP000823598"/>
    </source>
</evidence>
<gene>
    <name evidence="2" type="ORF">IAB88_01950</name>
</gene>
<dbReference type="EMBL" id="JADIMC010000024">
    <property type="protein sequence ID" value="MBO8475740.1"/>
    <property type="molecule type" value="Genomic_DNA"/>
</dbReference>
<dbReference type="InterPro" id="IPR001387">
    <property type="entry name" value="Cro/C1-type_HTH"/>
</dbReference>
<dbReference type="CDD" id="cd00093">
    <property type="entry name" value="HTH_XRE"/>
    <property type="match status" value="1"/>
</dbReference>
<dbReference type="SUPFAM" id="SSF47413">
    <property type="entry name" value="lambda repressor-like DNA-binding domains"/>
    <property type="match status" value="1"/>
</dbReference>
<dbReference type="SMART" id="SM00530">
    <property type="entry name" value="HTH_XRE"/>
    <property type="match status" value="1"/>
</dbReference>
<name>A0A9D9INX7_9BACT</name>
<organism evidence="2 3">
    <name type="scientific">Candidatus Limisoma faecipullorum</name>
    <dbReference type="NCBI Taxonomy" id="2840854"/>
    <lineage>
        <taxon>Bacteria</taxon>
        <taxon>Pseudomonadati</taxon>
        <taxon>Bacteroidota</taxon>
        <taxon>Bacteroidia</taxon>
        <taxon>Bacteroidales</taxon>
        <taxon>Candidatus Limisoma</taxon>
    </lineage>
</organism>
<evidence type="ECO:0000259" key="1">
    <source>
        <dbReference type="PROSITE" id="PS50943"/>
    </source>
</evidence>
<protein>
    <submittedName>
        <fullName evidence="2">Helix-turn-helix transcriptional regulator</fullName>
    </submittedName>
</protein>
<feature type="domain" description="HTH cro/C1-type" evidence="1">
    <location>
        <begin position="6"/>
        <end position="60"/>
    </location>
</feature>
<dbReference type="PROSITE" id="PS50943">
    <property type="entry name" value="HTH_CROC1"/>
    <property type="match status" value="1"/>
</dbReference>
<accession>A0A9D9INX7</accession>
<sequence length="65" mass="7413">MDINRLKIVLVEKKKTSKWLSEQLGVNPSTVSKWCTNTSQPPLETIIGISKLLNIDIKDLINNYE</sequence>
<comment type="caution">
    <text evidence="2">The sequence shown here is derived from an EMBL/GenBank/DDBJ whole genome shotgun (WGS) entry which is preliminary data.</text>
</comment>
<reference evidence="2" key="1">
    <citation type="submission" date="2020-10" db="EMBL/GenBank/DDBJ databases">
        <authorList>
            <person name="Gilroy R."/>
        </authorList>
    </citation>
    <scope>NUCLEOTIDE SEQUENCE</scope>
    <source>
        <strain evidence="2">6919</strain>
    </source>
</reference>
<dbReference type="Proteomes" id="UP000823598">
    <property type="component" value="Unassembled WGS sequence"/>
</dbReference>
<evidence type="ECO:0000313" key="2">
    <source>
        <dbReference type="EMBL" id="MBO8475740.1"/>
    </source>
</evidence>
<dbReference type="AlphaFoldDB" id="A0A9D9INX7"/>
<dbReference type="GO" id="GO:0003677">
    <property type="term" value="F:DNA binding"/>
    <property type="evidence" value="ECO:0007669"/>
    <property type="project" value="InterPro"/>
</dbReference>
<dbReference type="Gene3D" id="1.10.260.40">
    <property type="entry name" value="lambda repressor-like DNA-binding domains"/>
    <property type="match status" value="1"/>
</dbReference>
<reference evidence="2" key="2">
    <citation type="journal article" date="2021" name="PeerJ">
        <title>Extensive microbial diversity within the chicken gut microbiome revealed by metagenomics and culture.</title>
        <authorList>
            <person name="Gilroy R."/>
            <person name="Ravi A."/>
            <person name="Getino M."/>
            <person name="Pursley I."/>
            <person name="Horton D.L."/>
            <person name="Alikhan N.F."/>
            <person name="Baker D."/>
            <person name="Gharbi K."/>
            <person name="Hall N."/>
            <person name="Watson M."/>
            <person name="Adriaenssens E.M."/>
            <person name="Foster-Nyarko E."/>
            <person name="Jarju S."/>
            <person name="Secka A."/>
            <person name="Antonio M."/>
            <person name="Oren A."/>
            <person name="Chaudhuri R.R."/>
            <person name="La Ragione R."/>
            <person name="Hildebrand F."/>
            <person name="Pallen M.J."/>
        </authorList>
    </citation>
    <scope>NUCLEOTIDE SEQUENCE</scope>
    <source>
        <strain evidence="2">6919</strain>
    </source>
</reference>